<evidence type="ECO:0000313" key="4">
    <source>
        <dbReference type="Proteomes" id="UP001058974"/>
    </source>
</evidence>
<dbReference type="Pfam" id="PF25597">
    <property type="entry name" value="SH3_retrovirus"/>
    <property type="match status" value="1"/>
</dbReference>
<dbReference type="Proteomes" id="UP001058974">
    <property type="component" value="Chromosome 5"/>
</dbReference>
<dbReference type="InterPro" id="IPR057670">
    <property type="entry name" value="SH3_retrovirus"/>
</dbReference>
<sequence length="218" mass="24303">MFTASCFSTRSSSEYWLINSGCTNHMTYDKTLFKDLKPTKVSKVRIGNGSYISAKGKGTILISTTSGIKTISDVLYVPDIDQNLLTVGQLIEKGFKVSFENQHCVIFDTTGGEILKVKRDKLDKKAISGIFVGYSSVSKAYEVYHPQSGKVIVSRDVHFNEDQQWDWKNPQRTIGSFNNIGNDHLEKQTTELCENELEDDPPPLEAQGCCLTSINSAM</sequence>
<name>A0A9D4X6D2_PEA</name>
<dbReference type="PANTHER" id="PTHR47592:SF27">
    <property type="entry name" value="OS08G0421700 PROTEIN"/>
    <property type="match status" value="1"/>
</dbReference>
<comment type="caution">
    <text evidence="3">The sequence shown here is derived from an EMBL/GenBank/DDBJ whole genome shotgun (WGS) entry which is preliminary data.</text>
</comment>
<reference evidence="3 4" key="1">
    <citation type="journal article" date="2022" name="Nat. Genet.">
        <title>Improved pea reference genome and pan-genome highlight genomic features and evolutionary characteristics.</title>
        <authorList>
            <person name="Yang T."/>
            <person name="Liu R."/>
            <person name="Luo Y."/>
            <person name="Hu S."/>
            <person name="Wang D."/>
            <person name="Wang C."/>
            <person name="Pandey M.K."/>
            <person name="Ge S."/>
            <person name="Xu Q."/>
            <person name="Li N."/>
            <person name="Li G."/>
            <person name="Huang Y."/>
            <person name="Saxena R.K."/>
            <person name="Ji Y."/>
            <person name="Li M."/>
            <person name="Yan X."/>
            <person name="He Y."/>
            <person name="Liu Y."/>
            <person name="Wang X."/>
            <person name="Xiang C."/>
            <person name="Varshney R.K."/>
            <person name="Ding H."/>
            <person name="Gao S."/>
            <person name="Zong X."/>
        </authorList>
    </citation>
    <scope>NUCLEOTIDE SEQUENCE [LARGE SCALE GENOMIC DNA]</scope>
    <source>
        <strain evidence="3 4">cv. Zhongwan 6</strain>
    </source>
</reference>
<proteinExistence type="predicted"/>
<gene>
    <name evidence="3" type="ORF">KIW84_058442</name>
</gene>
<feature type="domain" description="Retroviral polymerase SH3-like" evidence="2">
    <location>
        <begin position="116"/>
        <end position="171"/>
    </location>
</feature>
<dbReference type="AlphaFoldDB" id="A0A9D4X6D2"/>
<dbReference type="InterPro" id="IPR054722">
    <property type="entry name" value="PolX-like_BBD"/>
</dbReference>
<feature type="domain" description="Retrovirus-related Pol polyprotein from transposon TNT 1-94-like beta-barrel" evidence="1">
    <location>
        <begin position="16"/>
        <end position="95"/>
    </location>
</feature>
<organism evidence="3 4">
    <name type="scientific">Pisum sativum</name>
    <name type="common">Garden pea</name>
    <name type="synonym">Lathyrus oleraceus</name>
    <dbReference type="NCBI Taxonomy" id="3888"/>
    <lineage>
        <taxon>Eukaryota</taxon>
        <taxon>Viridiplantae</taxon>
        <taxon>Streptophyta</taxon>
        <taxon>Embryophyta</taxon>
        <taxon>Tracheophyta</taxon>
        <taxon>Spermatophyta</taxon>
        <taxon>Magnoliopsida</taxon>
        <taxon>eudicotyledons</taxon>
        <taxon>Gunneridae</taxon>
        <taxon>Pentapetalae</taxon>
        <taxon>rosids</taxon>
        <taxon>fabids</taxon>
        <taxon>Fabales</taxon>
        <taxon>Fabaceae</taxon>
        <taxon>Papilionoideae</taxon>
        <taxon>50 kb inversion clade</taxon>
        <taxon>NPAAA clade</taxon>
        <taxon>Hologalegina</taxon>
        <taxon>IRL clade</taxon>
        <taxon>Fabeae</taxon>
        <taxon>Lathyrus</taxon>
    </lineage>
</organism>
<evidence type="ECO:0000259" key="1">
    <source>
        <dbReference type="Pfam" id="PF22936"/>
    </source>
</evidence>
<dbReference type="EMBL" id="JAMSHJ010000005">
    <property type="protein sequence ID" value="KAI5414317.1"/>
    <property type="molecule type" value="Genomic_DNA"/>
</dbReference>
<keyword evidence="4" id="KW-1185">Reference proteome</keyword>
<accession>A0A9D4X6D2</accession>
<protein>
    <submittedName>
        <fullName evidence="3">Uncharacterized protein</fullName>
    </submittedName>
</protein>
<dbReference type="Pfam" id="PF22936">
    <property type="entry name" value="Pol_BBD"/>
    <property type="match status" value="1"/>
</dbReference>
<dbReference type="Gramene" id="Psat05G0844200-T1">
    <property type="protein sequence ID" value="KAI5414317.1"/>
    <property type="gene ID" value="KIW84_058442"/>
</dbReference>
<evidence type="ECO:0000259" key="2">
    <source>
        <dbReference type="Pfam" id="PF25597"/>
    </source>
</evidence>
<dbReference type="PANTHER" id="PTHR47592">
    <property type="entry name" value="PBF68 PROTEIN"/>
    <property type="match status" value="1"/>
</dbReference>
<evidence type="ECO:0000313" key="3">
    <source>
        <dbReference type="EMBL" id="KAI5414317.1"/>
    </source>
</evidence>